<name>A0A1G2JM00_9BACT</name>
<dbReference type="InterPro" id="IPR020103">
    <property type="entry name" value="PsdUridine_synth_cat_dom_sf"/>
</dbReference>
<comment type="caution">
    <text evidence="4">The sequence shown here is derived from an EMBL/GenBank/DDBJ whole genome shotgun (WGS) entry which is preliminary data.</text>
</comment>
<dbReference type="PROSITE" id="PS01129">
    <property type="entry name" value="PSI_RLU"/>
    <property type="match status" value="1"/>
</dbReference>
<dbReference type="GO" id="GO:0003723">
    <property type="term" value="F:RNA binding"/>
    <property type="evidence" value="ECO:0007669"/>
    <property type="project" value="InterPro"/>
</dbReference>
<dbReference type="InterPro" id="IPR050188">
    <property type="entry name" value="RluA_PseudoU_synthase"/>
</dbReference>
<dbReference type="SUPFAM" id="SSF55120">
    <property type="entry name" value="Pseudouridine synthase"/>
    <property type="match status" value="1"/>
</dbReference>
<evidence type="ECO:0000259" key="3">
    <source>
        <dbReference type="Pfam" id="PF00849"/>
    </source>
</evidence>
<dbReference type="GO" id="GO:0009982">
    <property type="term" value="F:pseudouridine synthase activity"/>
    <property type="evidence" value="ECO:0007669"/>
    <property type="project" value="InterPro"/>
</dbReference>
<reference evidence="4 5" key="1">
    <citation type="journal article" date="2016" name="Nat. Commun.">
        <title>Thousands of microbial genomes shed light on interconnected biogeochemical processes in an aquifer system.</title>
        <authorList>
            <person name="Anantharaman K."/>
            <person name="Brown C.T."/>
            <person name="Hug L.A."/>
            <person name="Sharon I."/>
            <person name="Castelle C.J."/>
            <person name="Probst A.J."/>
            <person name="Thomas B.C."/>
            <person name="Singh A."/>
            <person name="Wilkins M.J."/>
            <person name="Karaoz U."/>
            <person name="Brodie E.L."/>
            <person name="Williams K.H."/>
            <person name="Hubbard S.S."/>
            <person name="Banfield J.F."/>
        </authorList>
    </citation>
    <scope>NUCLEOTIDE SEQUENCE [LARGE SCALE GENOMIC DNA]</scope>
</reference>
<gene>
    <name evidence="4" type="ORF">A2561_00665</name>
</gene>
<evidence type="ECO:0000256" key="2">
    <source>
        <dbReference type="ARBA" id="ARBA00023235"/>
    </source>
</evidence>
<comment type="similarity">
    <text evidence="1">Belongs to the pseudouridine synthase RluA family.</text>
</comment>
<keyword evidence="2" id="KW-0413">Isomerase</keyword>
<accession>A0A1G2JM00</accession>
<dbReference type="PANTHER" id="PTHR21600">
    <property type="entry name" value="MITOCHONDRIAL RNA PSEUDOURIDINE SYNTHASE"/>
    <property type="match status" value="1"/>
</dbReference>
<dbReference type="Proteomes" id="UP000178935">
    <property type="component" value="Unassembled WGS sequence"/>
</dbReference>
<dbReference type="Gene3D" id="3.30.2350.10">
    <property type="entry name" value="Pseudouridine synthase"/>
    <property type="match status" value="1"/>
</dbReference>
<dbReference type="AlphaFoldDB" id="A0A1G2JM00"/>
<dbReference type="CDD" id="cd02869">
    <property type="entry name" value="PseudoU_synth_RluA_like"/>
    <property type="match status" value="1"/>
</dbReference>
<proteinExistence type="inferred from homology"/>
<dbReference type="Pfam" id="PF00849">
    <property type="entry name" value="PseudoU_synth_2"/>
    <property type="match status" value="1"/>
</dbReference>
<protein>
    <recommendedName>
        <fullName evidence="3">Pseudouridine synthase RsuA/RluA-like domain-containing protein</fullName>
    </recommendedName>
</protein>
<dbReference type="InterPro" id="IPR006224">
    <property type="entry name" value="PsdUridine_synth_RluA-like_CS"/>
</dbReference>
<dbReference type="GO" id="GO:0140098">
    <property type="term" value="F:catalytic activity, acting on RNA"/>
    <property type="evidence" value="ECO:0007669"/>
    <property type="project" value="UniProtKB-ARBA"/>
</dbReference>
<evidence type="ECO:0000313" key="5">
    <source>
        <dbReference type="Proteomes" id="UP000178935"/>
    </source>
</evidence>
<feature type="domain" description="Pseudouridine synthase RsuA/RluA-like" evidence="3">
    <location>
        <begin position="16"/>
        <end position="182"/>
    </location>
</feature>
<sequence>MLKNNMDIKIIYQDNDVLVVDKPAGVTTCDEIASSQTPRNDEQKTLIDYLIEKYPDLKNAGEAPRYGIVHRLDKDTSGILLVAKTPLVLIFLQKKFINRDIEKRYIALVCGNVRDDFGEIKTLIGRAKNDPRKQKVYVAGESGSEGKREAITHYKVIERYSGYTLVDVKIDTGRRHQIRCHFTYIHHPIAGDKLYKYRDNKSPENLQRQFLHASYIKVELPSGETKEFNLKLPEELSNVLNNLKFT</sequence>
<dbReference type="GO" id="GO:0000455">
    <property type="term" value="P:enzyme-directed rRNA pseudouridine synthesis"/>
    <property type="evidence" value="ECO:0007669"/>
    <property type="project" value="TreeGrafter"/>
</dbReference>
<dbReference type="EMBL" id="MHPU01000042">
    <property type="protein sequence ID" value="OGZ87491.1"/>
    <property type="molecule type" value="Genomic_DNA"/>
</dbReference>
<dbReference type="PANTHER" id="PTHR21600:SF44">
    <property type="entry name" value="RIBOSOMAL LARGE SUBUNIT PSEUDOURIDINE SYNTHASE D"/>
    <property type="match status" value="1"/>
</dbReference>
<evidence type="ECO:0000313" key="4">
    <source>
        <dbReference type="EMBL" id="OGZ87491.1"/>
    </source>
</evidence>
<organism evidence="4 5">
    <name type="scientific">Candidatus Staskawiczbacteria bacterium RIFOXYD1_FULL_32_13</name>
    <dbReference type="NCBI Taxonomy" id="1802234"/>
    <lineage>
        <taxon>Bacteria</taxon>
        <taxon>Candidatus Staskawicziibacteriota</taxon>
    </lineage>
</organism>
<evidence type="ECO:0000256" key="1">
    <source>
        <dbReference type="ARBA" id="ARBA00010876"/>
    </source>
</evidence>
<dbReference type="InterPro" id="IPR006145">
    <property type="entry name" value="PsdUridine_synth_RsuA/RluA"/>
</dbReference>